<feature type="transmembrane region" description="Helical" evidence="6">
    <location>
        <begin position="288"/>
        <end position="312"/>
    </location>
</feature>
<comment type="catalytic activity">
    <reaction evidence="6">
        <text>L-lysyl-tRNA(Lys) + a 1,2-diacyl-sn-glycero-3-phospho-(1'-sn-glycerol) = a 1,2-diacyl-sn-glycero-3-phospho-1'-(3'-O-L-lysyl)-sn-glycerol + tRNA(Lys)</text>
        <dbReference type="Rhea" id="RHEA:10668"/>
        <dbReference type="Rhea" id="RHEA-COMP:9696"/>
        <dbReference type="Rhea" id="RHEA-COMP:9697"/>
        <dbReference type="ChEBI" id="CHEBI:64716"/>
        <dbReference type="ChEBI" id="CHEBI:75792"/>
        <dbReference type="ChEBI" id="CHEBI:78442"/>
        <dbReference type="ChEBI" id="CHEBI:78529"/>
        <dbReference type="EC" id="2.3.2.3"/>
    </reaction>
</comment>
<keyword evidence="6" id="KW-0046">Antibiotic resistance</keyword>
<comment type="similarity">
    <text evidence="6">Belongs to the LPG synthase family.</text>
</comment>
<dbReference type="AlphaFoldDB" id="A0A3G1KZ42"/>
<dbReference type="KEGG" id="fwa:DCMF_25875"/>
<dbReference type="EC" id="2.3.2.3" evidence="6"/>
<protein>
    <recommendedName>
        <fullName evidence="6">Phosphatidylglycerol lysyltransferase</fullName>
        <ecNumber evidence="6">2.3.2.3</ecNumber>
    </recommendedName>
    <alternativeName>
        <fullName evidence="6">Lysylphosphatidylglycerol synthase</fullName>
    </alternativeName>
</protein>
<feature type="transmembrane region" description="Helical" evidence="6">
    <location>
        <begin position="124"/>
        <end position="150"/>
    </location>
</feature>
<keyword evidence="2" id="KW-1003">Cell membrane</keyword>
<evidence type="ECO:0000313" key="8">
    <source>
        <dbReference type="Proteomes" id="UP000323521"/>
    </source>
</evidence>
<keyword evidence="4 6" id="KW-1133">Transmembrane helix</keyword>
<comment type="subcellular location">
    <subcellularLocation>
        <location evidence="1 6">Cell membrane</location>
        <topology evidence="1 6">Multi-pass membrane protein</topology>
    </subcellularLocation>
</comment>
<evidence type="ECO:0000256" key="6">
    <source>
        <dbReference type="RuleBase" id="RU363042"/>
    </source>
</evidence>
<dbReference type="RefSeq" id="WP_148137101.1">
    <property type="nucleotide sequence ID" value="NZ_CP017634.1"/>
</dbReference>
<keyword evidence="8" id="KW-1185">Reference proteome</keyword>
<gene>
    <name evidence="6" type="primary">mprF</name>
    <name evidence="7" type="ORF">DCMF_25875</name>
</gene>
<evidence type="ECO:0000256" key="1">
    <source>
        <dbReference type="ARBA" id="ARBA00004651"/>
    </source>
</evidence>
<feature type="transmembrane region" description="Helical" evidence="6">
    <location>
        <begin position="243"/>
        <end position="260"/>
    </location>
</feature>
<keyword evidence="3 6" id="KW-0812">Transmembrane</keyword>
<dbReference type="Pfam" id="PF03706">
    <property type="entry name" value="LPG_synthase_TM"/>
    <property type="match status" value="1"/>
</dbReference>
<keyword evidence="6" id="KW-0808">Transferase</keyword>
<dbReference type="Proteomes" id="UP000323521">
    <property type="component" value="Chromosome"/>
</dbReference>
<feature type="transmembrane region" description="Helical" evidence="6">
    <location>
        <begin position="216"/>
        <end position="237"/>
    </location>
</feature>
<feature type="transmembrane region" description="Helical" evidence="6">
    <location>
        <begin position="12"/>
        <end position="33"/>
    </location>
</feature>
<evidence type="ECO:0000313" key="7">
    <source>
        <dbReference type="EMBL" id="ATW27724.1"/>
    </source>
</evidence>
<feature type="transmembrane region" description="Helical" evidence="6">
    <location>
        <begin position="53"/>
        <end position="72"/>
    </location>
</feature>
<evidence type="ECO:0000256" key="5">
    <source>
        <dbReference type="ARBA" id="ARBA00023136"/>
    </source>
</evidence>
<feature type="transmembrane region" description="Helical" evidence="6">
    <location>
        <begin position="162"/>
        <end position="184"/>
    </location>
</feature>
<reference evidence="7 8" key="1">
    <citation type="submission" date="2016-10" db="EMBL/GenBank/DDBJ databases">
        <title>Complete Genome Sequence of Peptococcaceae strain DCMF.</title>
        <authorList>
            <person name="Edwards R.J."/>
            <person name="Holland S.I."/>
            <person name="Deshpande N.P."/>
            <person name="Wong Y.K."/>
            <person name="Ertan H."/>
            <person name="Manefield M."/>
            <person name="Russell T.L."/>
            <person name="Lee M.J."/>
        </authorList>
    </citation>
    <scope>NUCLEOTIDE SEQUENCE [LARGE SCALE GENOMIC DNA]</scope>
    <source>
        <strain evidence="7 8">DCMF</strain>
    </source>
</reference>
<evidence type="ECO:0000256" key="3">
    <source>
        <dbReference type="ARBA" id="ARBA00022692"/>
    </source>
</evidence>
<sequence length="321" mass="37609">MNNLFEKLKKSIFAKQISYLLIFISFAYIFYLLSINWKKLIYTLPLDKMLASIFLGSIFYGLNTILLAYTWYRLLKVLGEKVDYKTSHYIFGYSQIAKYIPGNVMHYLGRFVLSRNSGMSEKNILTSIFLETLLLAFSALSITFVTVFFFEWNTIFNIIFRKLIIIFFIILFITAIIFLLIFIFKKYRSITKLGYFFKTIYQKYVFRELFYSYLKYFSFFVLNGIFLCFLSKIMWMINLKSNILIFIGAYAASWIIGFVTPGSPGGIGVREALLILILQMYISESQAVTLALVFRIITTLGDILFFFSSSYLNVKYLKIKS</sequence>
<accession>A0A3G1KZ42</accession>
<dbReference type="GO" id="GO:0050071">
    <property type="term" value="F:phosphatidylglycerol lysyltransferase activity"/>
    <property type="evidence" value="ECO:0007669"/>
    <property type="project" value="UniProtKB-EC"/>
</dbReference>
<dbReference type="GO" id="GO:0006629">
    <property type="term" value="P:lipid metabolic process"/>
    <property type="evidence" value="ECO:0007669"/>
    <property type="project" value="UniProtKB-KW"/>
</dbReference>
<evidence type="ECO:0000256" key="4">
    <source>
        <dbReference type="ARBA" id="ARBA00022989"/>
    </source>
</evidence>
<evidence type="ECO:0000256" key="2">
    <source>
        <dbReference type="ARBA" id="ARBA00022475"/>
    </source>
</evidence>
<dbReference type="InterPro" id="IPR022791">
    <property type="entry name" value="L-PG_synthase/AglD"/>
</dbReference>
<dbReference type="OrthoDB" id="2542372at2"/>
<comment type="function">
    <text evidence="6">Catalyzes the transfer of a lysyl group from L-lysyl-tRNA(Lys) to membrane-bound phosphatidylglycerol (PG), which produces lysylphosphatidylglycerol (LPG), a major component of the bacterial membrane with a positive net charge. LPG synthesis contributes to bacterial virulence as it is involved in the resistance mechanism against cationic antimicrobial peptides (CAMP) produces by the host's immune system (defensins, cathelicidins) and by the competing microorganisms.</text>
</comment>
<dbReference type="EMBL" id="CP017634">
    <property type="protein sequence ID" value="ATW27724.1"/>
    <property type="molecule type" value="Genomic_DNA"/>
</dbReference>
<keyword evidence="5 6" id="KW-0472">Membrane</keyword>
<dbReference type="GO" id="GO:0005886">
    <property type="term" value="C:plasma membrane"/>
    <property type="evidence" value="ECO:0007669"/>
    <property type="project" value="UniProtKB-SubCell"/>
</dbReference>
<dbReference type="GO" id="GO:0046677">
    <property type="term" value="P:response to antibiotic"/>
    <property type="evidence" value="ECO:0007669"/>
    <property type="project" value="UniProtKB-KW"/>
</dbReference>
<keyword evidence="6" id="KW-0443">Lipid metabolism</keyword>
<proteinExistence type="inferred from homology"/>
<name>A0A3G1KZ42_FORW1</name>
<organism evidence="7 8">
    <name type="scientific">Formimonas warabiya</name>
    <dbReference type="NCBI Taxonomy" id="1761012"/>
    <lineage>
        <taxon>Bacteria</taxon>
        <taxon>Bacillati</taxon>
        <taxon>Bacillota</taxon>
        <taxon>Clostridia</taxon>
        <taxon>Eubacteriales</taxon>
        <taxon>Peptococcaceae</taxon>
        <taxon>Candidatus Formimonas</taxon>
    </lineage>
</organism>